<organism evidence="7 8">
    <name type="scientific">Nyssa sinensis</name>
    <dbReference type="NCBI Taxonomy" id="561372"/>
    <lineage>
        <taxon>Eukaryota</taxon>
        <taxon>Viridiplantae</taxon>
        <taxon>Streptophyta</taxon>
        <taxon>Embryophyta</taxon>
        <taxon>Tracheophyta</taxon>
        <taxon>Spermatophyta</taxon>
        <taxon>Magnoliopsida</taxon>
        <taxon>eudicotyledons</taxon>
        <taxon>Gunneridae</taxon>
        <taxon>Pentapetalae</taxon>
        <taxon>asterids</taxon>
        <taxon>Cornales</taxon>
        <taxon>Nyssaceae</taxon>
        <taxon>Nyssa</taxon>
    </lineage>
</organism>
<feature type="domain" description="B box-type" evidence="6">
    <location>
        <begin position="62"/>
        <end position="109"/>
    </location>
</feature>
<dbReference type="PANTHER" id="PTHR31717:SF45">
    <property type="entry name" value="ZINC FINGER PROTEIN CONSTANS-LIKE 14-RELATED"/>
    <property type="match status" value="1"/>
</dbReference>
<dbReference type="OrthoDB" id="153872at2759"/>
<evidence type="ECO:0000256" key="1">
    <source>
        <dbReference type="ARBA" id="ARBA00022723"/>
    </source>
</evidence>
<evidence type="ECO:0000313" key="8">
    <source>
        <dbReference type="Proteomes" id="UP000325577"/>
    </source>
</evidence>
<dbReference type="SMART" id="SM00336">
    <property type="entry name" value="BBOX"/>
    <property type="match status" value="1"/>
</dbReference>
<dbReference type="Proteomes" id="UP000325577">
    <property type="component" value="Linkage Group LG2"/>
</dbReference>
<sequence length="481" mass="53733">MKRISLCQMEKDSKSGTTETLLPCDFCNEGTAVLYCRADSARLCLFCDQQVHSANALSLKHLRSQICDNCRSQPVSVRCSTDNLVLCSDCDCDSHGNCSVSFLHEREPVEGFSGCPSAIEFASVLGFDLMFNNSMSSNTCTSVSKSTVVTFQDLTLMNEDGPTSDSVPSVEYPAMLKLRNLSCEKYKKVVYKQLLELAKREKASVDGDGAELGPGTPTRCGLQGNSESIKFDKRDDEELLHSQTPFTSLLMLPTPVNLTENDCADKVDNVRNCNPSYRAPQIWDFHLGRSRSCEESSLLEVGYDDPGFTIKNYTDLARESSLTRELLQNMYVMNCSTIYEGMPSRNNHSRQSMSICRTSTAESKNVTIAGPSSESRLVEPRTYSSASNVQFGEQTFLEENETTKTETAAVNMRLLAQNRGNAMLRYKEKKKNRRHDSLLSFPYLALATLLLMFSNSFKIWTDMISISGTSQGRRELILERK</sequence>
<accession>A0A5J5AIM8</accession>
<feature type="domain" description="B box-type" evidence="6">
    <location>
        <begin position="19"/>
        <end position="66"/>
    </location>
</feature>
<dbReference type="GO" id="GO:0008270">
    <property type="term" value="F:zinc ion binding"/>
    <property type="evidence" value="ECO:0007669"/>
    <property type="project" value="UniProtKB-KW"/>
</dbReference>
<evidence type="ECO:0000256" key="3">
    <source>
        <dbReference type="ARBA" id="ARBA00022833"/>
    </source>
</evidence>
<evidence type="ECO:0000256" key="4">
    <source>
        <dbReference type="PROSITE-ProRule" id="PRU00024"/>
    </source>
</evidence>
<dbReference type="AlphaFoldDB" id="A0A5J5AIM8"/>
<proteinExistence type="predicted"/>
<feature type="region of interest" description="Disordered" evidence="5">
    <location>
        <begin position="206"/>
        <end position="225"/>
    </location>
</feature>
<dbReference type="InterPro" id="IPR000315">
    <property type="entry name" value="Znf_B-box"/>
</dbReference>
<dbReference type="PROSITE" id="PS50119">
    <property type="entry name" value="ZF_BBOX"/>
    <property type="match status" value="2"/>
</dbReference>
<keyword evidence="2 4" id="KW-0863">Zinc-finger</keyword>
<evidence type="ECO:0000256" key="2">
    <source>
        <dbReference type="ARBA" id="ARBA00022771"/>
    </source>
</evidence>
<keyword evidence="3" id="KW-0862">Zinc</keyword>
<dbReference type="InterPro" id="IPR049808">
    <property type="entry name" value="CONSTANS-like_Bbox1"/>
</dbReference>
<name>A0A5J5AIM8_9ASTE</name>
<dbReference type="CDD" id="cd19821">
    <property type="entry name" value="Bbox1_BBX-like"/>
    <property type="match status" value="1"/>
</dbReference>
<keyword evidence="1" id="KW-0479">Metal-binding</keyword>
<reference evidence="7 8" key="1">
    <citation type="submission" date="2019-09" db="EMBL/GenBank/DDBJ databases">
        <title>A chromosome-level genome assembly of the Chinese tupelo Nyssa sinensis.</title>
        <authorList>
            <person name="Yang X."/>
            <person name="Kang M."/>
            <person name="Yang Y."/>
            <person name="Xiong H."/>
            <person name="Wang M."/>
            <person name="Zhang Z."/>
            <person name="Wang Z."/>
            <person name="Wu H."/>
            <person name="Ma T."/>
            <person name="Liu J."/>
            <person name="Xi Z."/>
        </authorList>
    </citation>
    <scope>NUCLEOTIDE SEQUENCE [LARGE SCALE GENOMIC DNA]</scope>
    <source>
        <strain evidence="7">J267</strain>
        <tissue evidence="7">Leaf</tissue>
    </source>
</reference>
<evidence type="ECO:0000259" key="6">
    <source>
        <dbReference type="PROSITE" id="PS50119"/>
    </source>
</evidence>
<gene>
    <name evidence="7" type="ORF">F0562_004778</name>
</gene>
<dbReference type="PANTHER" id="PTHR31717">
    <property type="entry name" value="ZINC FINGER PROTEIN CONSTANS-LIKE 10"/>
    <property type="match status" value="1"/>
</dbReference>
<protein>
    <recommendedName>
        <fullName evidence="6">B box-type domain-containing protein</fullName>
    </recommendedName>
</protein>
<keyword evidence="8" id="KW-1185">Reference proteome</keyword>
<evidence type="ECO:0000256" key="5">
    <source>
        <dbReference type="SAM" id="MobiDB-lite"/>
    </source>
</evidence>
<evidence type="ECO:0000313" key="7">
    <source>
        <dbReference type="EMBL" id="KAA8530069.1"/>
    </source>
</evidence>
<dbReference type="EMBL" id="CM018043">
    <property type="protein sequence ID" value="KAA8530069.1"/>
    <property type="molecule type" value="Genomic_DNA"/>
</dbReference>